<dbReference type="InterPro" id="IPR043964">
    <property type="entry name" value="P-loop_TraG"/>
</dbReference>
<dbReference type="SUPFAM" id="SSF52540">
    <property type="entry name" value="P-loop containing nucleoside triphosphate hydrolases"/>
    <property type="match status" value="1"/>
</dbReference>
<proteinExistence type="predicted"/>
<reference evidence="3 4" key="1">
    <citation type="submission" date="2021-03" db="EMBL/GenBank/DDBJ databases">
        <title>novel species isolated from a fishpond in China.</title>
        <authorList>
            <person name="Lu H."/>
            <person name="Cai Z."/>
        </authorList>
    </citation>
    <scope>NUCLEOTIDE SEQUENCE [LARGE SCALE GENOMIC DNA]</scope>
    <source>
        <strain evidence="3 4">YJ13C</strain>
    </source>
</reference>
<evidence type="ECO:0000313" key="3">
    <source>
        <dbReference type="EMBL" id="MBN7817668.1"/>
    </source>
</evidence>
<dbReference type="PANTHER" id="PTHR38467">
    <property type="match status" value="1"/>
</dbReference>
<feature type="domain" description="CagE TrbE VirB component of type IV transporter system central" evidence="1">
    <location>
        <begin position="246"/>
        <end position="349"/>
    </location>
</feature>
<dbReference type="RefSeq" id="WP_206588329.1">
    <property type="nucleotide sequence ID" value="NZ_JAFKCU010000006.1"/>
</dbReference>
<dbReference type="InterPro" id="IPR027417">
    <property type="entry name" value="P-loop_NTPase"/>
</dbReference>
<sequence length="835" mass="96943">MFKKKKNEFKLPYLGIENEINGFHCLFNLKGDFGVILKLDNPVIQFSADSSKYDTFHQLYTNVIKILGEGHLIQKQDIFSRKVYSENNSKEYLQKKYDEHFQGREYTDLKTFLVITKRSKGRYSEKSVNDFIQTLGKITDLFERTGIKAESLNRIQTDRYVKRILSMNFHQEGIVLDNLLSEETQVESGDRAFRSISLVDTDKVELPEQVKTHLERNDKDSLKGFPIDNMGFLFDIPNFETVVYNQIIEIIEQRPIQTKLELKRKRHSGIPDPANNLCVEDIDRLLEDVARHNQLLVNCHFNVVVSAKKKHIQSACNYVESSLFQQGIVANKNSYNQLELFRTILPCNTAELKVYDYFLTTADAALCFFLKESLNKDEESGFQIRFTDRQGIPLKIDPADLPMQINRINNRNKFVLGPSGSGKSFFMNALIEQYCMWNNRPDPKWLMDVVIVDTGHSYSGLCQYYQGKYITYTEEKPITTNPFAISEEEYNIEKKDYLLTLVSLLWKTAEGTVSQVEADVISNTISAYYSSYFSEEGETKRLCFNSFYEFALDKIPEIMDKERISFEIDEFRFVLKKFYKGGEFENLLNEEVDSSLFTESFVVFEIDSIKEHKVLFPIVTLIIMDVFIQKMRFRTKYRKALIIEEAWKAIASPLMAGYILYLYKTVRKFWGEAIVVTQELGDIIGNEVVKESIINNSDTICLLDQTKFKDNYSQIASLLSINENERKKIFTINQLDNQDGRGRFKEVYIRRGSTGEVYGVEVSLHQYLTYTTEKPEKSAVEIYTNAFGGYQDGLDAFVEDFKESKVSLHSFFEKVNKRGIPLREIIMSTNYRIAL</sequence>
<evidence type="ECO:0000259" key="2">
    <source>
        <dbReference type="Pfam" id="PF19044"/>
    </source>
</evidence>
<keyword evidence="4" id="KW-1185">Reference proteome</keyword>
<dbReference type="Pfam" id="PF03135">
    <property type="entry name" value="CagE_TrbE_VirB"/>
    <property type="match status" value="1"/>
</dbReference>
<protein>
    <submittedName>
        <fullName evidence="3">TraG family conjugative transposon ATPase</fullName>
    </submittedName>
</protein>
<comment type="caution">
    <text evidence="3">The sequence shown here is derived from an EMBL/GenBank/DDBJ whole genome shotgun (WGS) entry which is preliminary data.</text>
</comment>
<dbReference type="InterPro" id="IPR022509">
    <property type="entry name" value="Conjugation_ATPase_TraG"/>
</dbReference>
<evidence type="ECO:0000313" key="4">
    <source>
        <dbReference type="Proteomes" id="UP000664480"/>
    </source>
</evidence>
<dbReference type="NCBIfam" id="TIGR03783">
    <property type="entry name" value="Bac_Flav_CT_G"/>
    <property type="match status" value="1"/>
</dbReference>
<accession>A0ABS3CKP5</accession>
<name>A0ABS3CKP5_9BACT</name>
<dbReference type="InterPro" id="IPR053155">
    <property type="entry name" value="F-pilin_assembly_TraC"/>
</dbReference>
<dbReference type="PANTHER" id="PTHR38467:SF1">
    <property type="entry name" value="CONJUGATIVE TRANSFER: ASSEMBLY"/>
    <property type="match status" value="1"/>
</dbReference>
<dbReference type="InterPro" id="IPR018145">
    <property type="entry name" value="CagE_TrbE_VirB_cntrl_dom"/>
</dbReference>
<feature type="domain" description="TraG P-loop" evidence="2">
    <location>
        <begin position="384"/>
        <end position="799"/>
    </location>
</feature>
<dbReference type="Proteomes" id="UP000664480">
    <property type="component" value="Unassembled WGS sequence"/>
</dbReference>
<evidence type="ECO:0000259" key="1">
    <source>
        <dbReference type="Pfam" id="PF03135"/>
    </source>
</evidence>
<dbReference type="Gene3D" id="3.40.50.300">
    <property type="entry name" value="P-loop containing nucleotide triphosphate hydrolases"/>
    <property type="match status" value="1"/>
</dbReference>
<dbReference type="EMBL" id="JAFKCU010000006">
    <property type="protein sequence ID" value="MBN7817668.1"/>
    <property type="molecule type" value="Genomic_DNA"/>
</dbReference>
<dbReference type="Pfam" id="PF19044">
    <property type="entry name" value="P-loop_TraG"/>
    <property type="match status" value="1"/>
</dbReference>
<gene>
    <name evidence="3" type="ORF">J0A69_19655</name>
</gene>
<organism evidence="3 4">
    <name type="scientific">Algoriphagus pacificus</name>
    <dbReference type="NCBI Taxonomy" id="2811234"/>
    <lineage>
        <taxon>Bacteria</taxon>
        <taxon>Pseudomonadati</taxon>
        <taxon>Bacteroidota</taxon>
        <taxon>Cytophagia</taxon>
        <taxon>Cytophagales</taxon>
        <taxon>Cyclobacteriaceae</taxon>
        <taxon>Algoriphagus</taxon>
    </lineage>
</organism>
<dbReference type="Gene3D" id="1.10.8.730">
    <property type="match status" value="1"/>
</dbReference>